<feature type="compositionally biased region" description="Polar residues" evidence="1">
    <location>
        <begin position="302"/>
        <end position="349"/>
    </location>
</feature>
<evidence type="ECO:0000256" key="2">
    <source>
        <dbReference type="SAM" id="Phobius"/>
    </source>
</evidence>
<feature type="compositionally biased region" description="Low complexity" evidence="1">
    <location>
        <begin position="464"/>
        <end position="476"/>
    </location>
</feature>
<feature type="compositionally biased region" description="Low complexity" evidence="1">
    <location>
        <begin position="43"/>
        <end position="154"/>
    </location>
</feature>
<feature type="transmembrane region" description="Helical" evidence="2">
    <location>
        <begin position="175"/>
        <end position="196"/>
    </location>
</feature>
<feature type="compositionally biased region" description="Polar residues" evidence="1">
    <location>
        <begin position="486"/>
        <end position="511"/>
    </location>
</feature>
<dbReference type="Proteomes" id="UP000310689">
    <property type="component" value="Unassembled WGS sequence"/>
</dbReference>
<proteinExistence type="predicted"/>
<feature type="region of interest" description="Disordered" evidence="1">
    <location>
        <begin position="452"/>
        <end position="648"/>
    </location>
</feature>
<feature type="non-terminal residue" evidence="3">
    <location>
        <position position="1"/>
    </location>
</feature>
<accession>A0A4T0JK31</accession>
<feature type="compositionally biased region" description="Basic residues" evidence="1">
    <location>
        <begin position="638"/>
        <end position="648"/>
    </location>
</feature>
<feature type="compositionally biased region" description="Basic and acidic residues" evidence="1">
    <location>
        <begin position="268"/>
        <end position="277"/>
    </location>
</feature>
<evidence type="ECO:0000256" key="1">
    <source>
        <dbReference type="SAM" id="MobiDB-lite"/>
    </source>
</evidence>
<feature type="region of interest" description="Disordered" evidence="1">
    <location>
        <begin position="268"/>
        <end position="350"/>
    </location>
</feature>
<dbReference type="EMBL" id="SPOI01000002">
    <property type="protein sequence ID" value="TIB43117.1"/>
    <property type="molecule type" value="Genomic_DNA"/>
</dbReference>
<feature type="region of interest" description="Disordered" evidence="1">
    <location>
        <begin position="25"/>
        <end position="170"/>
    </location>
</feature>
<protein>
    <submittedName>
        <fullName evidence="3">Uncharacterized protein</fullName>
    </submittedName>
</protein>
<name>A0A4T0JK31_WALIC</name>
<sequence length="648" mass="69890">LPADWLSYSRIAGQNAYTIVQQPQTYYGPSIPLGGGWDYGGLTSPTSSEGSSTASSSSSGSSSQTSSASDASSTSSTSGISNTSSTSSNSSSQTSSSSSSSSSSRPSTTSSSSTTSTTSTTSSSSTTSSISSSTTNPPITSSTTTPLPSSSTSSGVGPAAGDTVEASETSDTGKILAIVLPVILGPLLLLLLLLLLRCFYKRKMNKDIERRQFEVTPFLATHQTRPSDADAALYNTAPKPTQTQTQAQSQSCPSTWFAMLGSKAKAWNEERDREKKFTSLPPPRSRGFKTDLSIEDKVTPVQRRQSNMFKVSPLLGTSSSNEKPSQNRPISQTQFGDSDGWSDNQSDKYSSPLDKIRQMRLSMLSNHTVNDDDNEHDYPSTSAGMWGLATSMFPRRSMRAQPPLSGSVGKRVRPYKRIDNDAYSLANDSSSSSGDAYFPIVPTARIDDFYDNSASSKNSKEKSNSSGSMSFKTSSPSPIPPPFAFKTNQVSPSMSSMSQFTNHSTNSNWLNTEERERRMGTASTRSGSYDTASEGYDSRSDSRNASSNSKESTPVSSSSDSSRRRPPVFPRTSDTVFGQMIADKESAFDFGPPRNDYQPVIVEEDEDEDENDGEEKDRRREEAMAVPKSRWKENARPFRGRGGRGGSR</sequence>
<evidence type="ECO:0000313" key="4">
    <source>
        <dbReference type="Proteomes" id="UP000310689"/>
    </source>
</evidence>
<feature type="compositionally biased region" description="Acidic residues" evidence="1">
    <location>
        <begin position="602"/>
        <end position="614"/>
    </location>
</feature>
<evidence type="ECO:0000313" key="3">
    <source>
        <dbReference type="EMBL" id="TIB43117.1"/>
    </source>
</evidence>
<keyword evidence="2" id="KW-1133">Transmembrane helix</keyword>
<feature type="compositionally biased region" description="Basic and acidic residues" evidence="1">
    <location>
        <begin position="288"/>
        <end position="298"/>
    </location>
</feature>
<gene>
    <name evidence="3" type="ORF">E3P86_00100</name>
</gene>
<comment type="caution">
    <text evidence="3">The sequence shown here is derived from an EMBL/GenBank/DDBJ whole genome shotgun (WGS) entry which is preliminary data.</text>
</comment>
<keyword evidence="2" id="KW-0812">Transmembrane</keyword>
<reference evidence="3 4" key="1">
    <citation type="submission" date="2019-03" db="EMBL/GenBank/DDBJ databases">
        <title>Sequencing 23 genomes of Wallemia ichthyophaga.</title>
        <authorList>
            <person name="Gostincar C."/>
        </authorList>
    </citation>
    <scope>NUCLEOTIDE SEQUENCE [LARGE SCALE GENOMIC DNA]</scope>
    <source>
        <strain evidence="3 4">EXF-6200</strain>
    </source>
</reference>
<feature type="compositionally biased region" description="Low complexity" evidence="1">
    <location>
        <begin position="543"/>
        <end position="560"/>
    </location>
</feature>
<dbReference type="AlphaFoldDB" id="A0A4T0JK31"/>
<organism evidence="3 4">
    <name type="scientific">Wallemia ichthyophaga</name>
    <dbReference type="NCBI Taxonomy" id="245174"/>
    <lineage>
        <taxon>Eukaryota</taxon>
        <taxon>Fungi</taxon>
        <taxon>Dikarya</taxon>
        <taxon>Basidiomycota</taxon>
        <taxon>Wallemiomycotina</taxon>
        <taxon>Wallemiomycetes</taxon>
        <taxon>Wallemiales</taxon>
        <taxon>Wallemiaceae</taxon>
        <taxon>Wallemia</taxon>
    </lineage>
</organism>
<keyword evidence="2" id="KW-0472">Membrane</keyword>
<feature type="compositionally biased region" description="Polar residues" evidence="1">
    <location>
        <begin position="521"/>
        <end position="531"/>
    </location>
</feature>